<evidence type="ECO:0000259" key="2">
    <source>
        <dbReference type="SMART" id="SM00014"/>
    </source>
</evidence>
<keyword evidence="1" id="KW-0812">Transmembrane</keyword>
<proteinExistence type="predicted"/>
<dbReference type="PANTHER" id="PTHR14969:SF13">
    <property type="entry name" value="AT30094P"/>
    <property type="match status" value="1"/>
</dbReference>
<dbReference type="Gene3D" id="1.20.144.10">
    <property type="entry name" value="Phosphatidic acid phosphatase type 2/haloperoxidase"/>
    <property type="match status" value="1"/>
</dbReference>
<dbReference type="InterPro" id="IPR000326">
    <property type="entry name" value="PAP2/HPO"/>
</dbReference>
<feature type="domain" description="Phosphatidic acid phosphatase type 2/haloperoxidase" evidence="2">
    <location>
        <begin position="58"/>
        <end position="176"/>
    </location>
</feature>
<protein>
    <recommendedName>
        <fullName evidence="2">Phosphatidic acid phosphatase type 2/haloperoxidase domain-containing protein</fullName>
    </recommendedName>
</protein>
<keyword evidence="4" id="KW-1185">Reference proteome</keyword>
<name>A0A0C3BAP6_SERVB</name>
<keyword evidence="1" id="KW-1133">Transmembrane helix</keyword>
<evidence type="ECO:0000313" key="4">
    <source>
        <dbReference type="Proteomes" id="UP000054097"/>
    </source>
</evidence>
<dbReference type="PANTHER" id="PTHR14969">
    <property type="entry name" value="SPHINGOSINE-1-PHOSPHATE PHOSPHOHYDROLASE"/>
    <property type="match status" value="1"/>
</dbReference>
<dbReference type="GO" id="GO:0042392">
    <property type="term" value="F:sphingosine-1-phosphate phosphatase activity"/>
    <property type="evidence" value="ECO:0007669"/>
    <property type="project" value="TreeGrafter"/>
</dbReference>
<dbReference type="InterPro" id="IPR036938">
    <property type="entry name" value="PAP2/HPO_sf"/>
</dbReference>
<dbReference type="SMART" id="SM00014">
    <property type="entry name" value="acidPPc"/>
    <property type="match status" value="1"/>
</dbReference>
<gene>
    <name evidence="3" type="ORF">M408DRAFT_18875</name>
</gene>
<reference evidence="4" key="2">
    <citation type="submission" date="2015-01" db="EMBL/GenBank/DDBJ databases">
        <title>Evolutionary Origins and Diversification of the Mycorrhizal Mutualists.</title>
        <authorList>
            <consortium name="DOE Joint Genome Institute"/>
            <consortium name="Mycorrhizal Genomics Consortium"/>
            <person name="Kohler A."/>
            <person name="Kuo A."/>
            <person name="Nagy L.G."/>
            <person name="Floudas D."/>
            <person name="Copeland A."/>
            <person name="Barry K.W."/>
            <person name="Cichocki N."/>
            <person name="Veneault-Fourrey C."/>
            <person name="LaButti K."/>
            <person name="Lindquist E.A."/>
            <person name="Lipzen A."/>
            <person name="Lundell T."/>
            <person name="Morin E."/>
            <person name="Murat C."/>
            <person name="Riley R."/>
            <person name="Ohm R."/>
            <person name="Sun H."/>
            <person name="Tunlid A."/>
            <person name="Henrissat B."/>
            <person name="Grigoriev I.V."/>
            <person name="Hibbett D.S."/>
            <person name="Martin F."/>
        </authorList>
    </citation>
    <scope>NUCLEOTIDE SEQUENCE [LARGE SCALE GENOMIC DNA]</scope>
    <source>
        <strain evidence="4">MAFF 305830</strain>
    </source>
</reference>
<dbReference type="SUPFAM" id="SSF48317">
    <property type="entry name" value="Acid phosphatase/Vanadium-dependent haloperoxidase"/>
    <property type="match status" value="1"/>
</dbReference>
<dbReference type="HOGENOM" id="CLU_118210_0_0_1"/>
<dbReference type="Proteomes" id="UP000054097">
    <property type="component" value="Unassembled WGS sequence"/>
</dbReference>
<dbReference type="STRING" id="933852.A0A0C3BAP6"/>
<accession>A0A0C3BAP6</accession>
<feature type="transmembrane region" description="Helical" evidence="1">
    <location>
        <begin position="47"/>
        <end position="72"/>
    </location>
</feature>
<sequence length="204" mass="22464">MATSAEREKIQEILSRDEYRSNLAGRNFPLGLRILNQSNKIVTASTFFYVLATRSLASAYFGLGAIGCMVFAKILKEILREKRPVGTTYKITYGMPSTHSATISYYATFIALAATRLPVHPSLSSVPPKFINPIAPVLMTVTSLVICISRIRLGHHTLKQVGGGITVGTLFGLGWFAWWSTGGAQDIAWGVVEYLPSFLRSYIR</sequence>
<feature type="transmembrane region" description="Helical" evidence="1">
    <location>
        <begin position="161"/>
        <end position="181"/>
    </location>
</feature>
<dbReference type="OrthoDB" id="302705at2759"/>
<dbReference type="AlphaFoldDB" id="A0A0C3BAP6"/>
<organism evidence="3 4">
    <name type="scientific">Serendipita vermifera MAFF 305830</name>
    <dbReference type="NCBI Taxonomy" id="933852"/>
    <lineage>
        <taxon>Eukaryota</taxon>
        <taxon>Fungi</taxon>
        <taxon>Dikarya</taxon>
        <taxon>Basidiomycota</taxon>
        <taxon>Agaricomycotina</taxon>
        <taxon>Agaricomycetes</taxon>
        <taxon>Sebacinales</taxon>
        <taxon>Serendipitaceae</taxon>
        <taxon>Serendipita</taxon>
    </lineage>
</organism>
<dbReference type="EMBL" id="KN824277">
    <property type="protein sequence ID" value="KIM33890.1"/>
    <property type="molecule type" value="Genomic_DNA"/>
</dbReference>
<evidence type="ECO:0000256" key="1">
    <source>
        <dbReference type="SAM" id="Phobius"/>
    </source>
</evidence>
<reference evidence="3 4" key="1">
    <citation type="submission" date="2014-04" db="EMBL/GenBank/DDBJ databases">
        <authorList>
            <consortium name="DOE Joint Genome Institute"/>
            <person name="Kuo A."/>
            <person name="Zuccaro A."/>
            <person name="Kohler A."/>
            <person name="Nagy L.G."/>
            <person name="Floudas D."/>
            <person name="Copeland A."/>
            <person name="Barry K.W."/>
            <person name="Cichocki N."/>
            <person name="Veneault-Fourrey C."/>
            <person name="LaButti K."/>
            <person name="Lindquist E.A."/>
            <person name="Lipzen A."/>
            <person name="Lundell T."/>
            <person name="Morin E."/>
            <person name="Murat C."/>
            <person name="Sun H."/>
            <person name="Tunlid A."/>
            <person name="Henrissat B."/>
            <person name="Grigoriev I.V."/>
            <person name="Hibbett D.S."/>
            <person name="Martin F."/>
            <person name="Nordberg H.P."/>
            <person name="Cantor M.N."/>
            <person name="Hua S.X."/>
        </authorList>
    </citation>
    <scope>NUCLEOTIDE SEQUENCE [LARGE SCALE GENOMIC DNA]</scope>
    <source>
        <strain evidence="3 4">MAFF 305830</strain>
    </source>
</reference>
<feature type="transmembrane region" description="Helical" evidence="1">
    <location>
        <begin position="130"/>
        <end position="149"/>
    </location>
</feature>
<keyword evidence="1" id="KW-0472">Membrane</keyword>
<feature type="transmembrane region" description="Helical" evidence="1">
    <location>
        <begin position="93"/>
        <end position="115"/>
    </location>
</feature>
<evidence type="ECO:0000313" key="3">
    <source>
        <dbReference type="EMBL" id="KIM33890.1"/>
    </source>
</evidence>
<dbReference type="Pfam" id="PF01569">
    <property type="entry name" value="PAP2"/>
    <property type="match status" value="1"/>
</dbReference>